<protein>
    <submittedName>
        <fullName evidence="2">DUF397 domain-containing protein</fullName>
    </submittedName>
</protein>
<gene>
    <name evidence="2" type="ORF">A4R43_36430</name>
</gene>
<dbReference type="Pfam" id="PF04149">
    <property type="entry name" value="DUF397"/>
    <property type="match status" value="1"/>
</dbReference>
<name>A0A344LGT7_9PSEU</name>
<proteinExistence type="predicted"/>
<accession>A0A344LGT7</accession>
<dbReference type="RefSeq" id="WP_113696315.1">
    <property type="nucleotide sequence ID" value="NZ_CP015163.1"/>
</dbReference>
<organism evidence="2 3">
    <name type="scientific">Amycolatopsis albispora</name>
    <dbReference type="NCBI Taxonomy" id="1804986"/>
    <lineage>
        <taxon>Bacteria</taxon>
        <taxon>Bacillati</taxon>
        <taxon>Actinomycetota</taxon>
        <taxon>Actinomycetes</taxon>
        <taxon>Pseudonocardiales</taxon>
        <taxon>Pseudonocardiaceae</taxon>
        <taxon>Amycolatopsis</taxon>
    </lineage>
</organism>
<dbReference type="InterPro" id="IPR007278">
    <property type="entry name" value="DUF397"/>
</dbReference>
<reference evidence="2 3" key="1">
    <citation type="submission" date="2016-04" db="EMBL/GenBank/DDBJ databases">
        <title>Complete genome sequence and analysis of deep-sea sediment isolate, Amycolatopsis sp. WP1.</title>
        <authorList>
            <person name="Wang H."/>
            <person name="Chen S."/>
            <person name="Wu Q."/>
        </authorList>
    </citation>
    <scope>NUCLEOTIDE SEQUENCE [LARGE SCALE GENOMIC DNA]</scope>
    <source>
        <strain evidence="2 3">WP1</strain>
    </source>
</reference>
<dbReference type="AlphaFoldDB" id="A0A344LGT7"/>
<dbReference type="EMBL" id="CP015163">
    <property type="protein sequence ID" value="AXB47261.1"/>
    <property type="molecule type" value="Genomic_DNA"/>
</dbReference>
<feature type="domain" description="DUF397" evidence="1">
    <location>
        <begin position="16"/>
        <end position="70"/>
    </location>
</feature>
<dbReference type="OrthoDB" id="4570646at2"/>
<evidence type="ECO:0000313" key="2">
    <source>
        <dbReference type="EMBL" id="AXB47261.1"/>
    </source>
</evidence>
<evidence type="ECO:0000313" key="3">
    <source>
        <dbReference type="Proteomes" id="UP000250434"/>
    </source>
</evidence>
<dbReference type="KEGG" id="aab:A4R43_36430"/>
<sequence>MQTYDPLSIGERFDTAGWQRPSACGPNGANCVEVNVASREMVGVRDGKLPDSPVLVFDAGEWADFVESVRSGQFGG</sequence>
<dbReference type="Proteomes" id="UP000250434">
    <property type="component" value="Chromosome"/>
</dbReference>
<evidence type="ECO:0000259" key="1">
    <source>
        <dbReference type="Pfam" id="PF04149"/>
    </source>
</evidence>
<keyword evidence="3" id="KW-1185">Reference proteome</keyword>